<protein>
    <submittedName>
        <fullName evidence="1">Uncharacterized protein</fullName>
    </submittedName>
</protein>
<proteinExistence type="predicted"/>
<dbReference type="AlphaFoldDB" id="A0A367ZWA9"/>
<dbReference type="Proteomes" id="UP000252355">
    <property type="component" value="Unassembled WGS sequence"/>
</dbReference>
<gene>
    <name evidence="1" type="ORF">OZSIB_0745</name>
</gene>
<organism evidence="1 2">
    <name type="scientific">Candidatus Ozemobacter sibiricus</name>
    <dbReference type="NCBI Taxonomy" id="2268124"/>
    <lineage>
        <taxon>Bacteria</taxon>
        <taxon>Candidatus Ozemobacteria</taxon>
        <taxon>Candidatus Ozemobacterales</taxon>
        <taxon>Candidatus Ozemobacteraceae</taxon>
        <taxon>Candidatus Ozemobacter</taxon>
    </lineage>
</organism>
<evidence type="ECO:0000313" key="1">
    <source>
        <dbReference type="EMBL" id="RCK81611.1"/>
    </source>
</evidence>
<sequence>MEISALIAQIRTTLSTMGGGELPPFPGVLPVPWYHPDLLAWLFGPTEGSRFGFPLIPPSREGSALRDACRPGFIWARRPFHPAWLARIQELLLPLGALAAEEPRASSGTIDLTGLVLPETLESEVGAAWRLWVRGVPTGELRVVTAIGGEILPQPTGLLTIELATLAAILRGDVAGSVPPWARDWPCDDVLAWKEMAGAEPAGPDAGEALTARVERCAAAFDQALNRKTLAALLRGLADLGRLWNSLEDRGQMGTPAGREAQVVLRGRFRKGVAALARAAAAVPSGKPAKEGVLR</sequence>
<accession>A0A367ZWA9</accession>
<name>A0A367ZWA9_9BACT</name>
<dbReference type="EMBL" id="QOQW01000001">
    <property type="protein sequence ID" value="RCK81611.1"/>
    <property type="molecule type" value="Genomic_DNA"/>
</dbReference>
<comment type="caution">
    <text evidence="1">The sequence shown here is derived from an EMBL/GenBank/DDBJ whole genome shotgun (WGS) entry which is preliminary data.</text>
</comment>
<reference evidence="1 2" key="1">
    <citation type="submission" date="2018-05" db="EMBL/GenBank/DDBJ databases">
        <title>A metagenomic window into the 2 km-deep terrestrial subsurface aquifer revealed taxonomically and functionally diverse microbial community comprising novel uncultured bacterial lineages.</title>
        <authorList>
            <person name="Kadnikov V.V."/>
            <person name="Mardanov A.V."/>
            <person name="Beletsky A.V."/>
            <person name="Banks D."/>
            <person name="Pimenov N.V."/>
            <person name="Frank Y.A."/>
            <person name="Karnachuk O.V."/>
            <person name="Ravin N.V."/>
        </authorList>
    </citation>
    <scope>NUCLEOTIDE SEQUENCE [LARGE SCALE GENOMIC DNA]</scope>
    <source>
        <strain evidence="1">BY5</strain>
    </source>
</reference>
<evidence type="ECO:0000313" key="2">
    <source>
        <dbReference type="Proteomes" id="UP000252355"/>
    </source>
</evidence>